<keyword evidence="2" id="KW-0805">Transcription regulation</keyword>
<dbReference type="PANTHER" id="PTHR30427">
    <property type="entry name" value="TRANSCRIPTIONAL ACTIVATOR PROTEIN LYSR"/>
    <property type="match status" value="1"/>
</dbReference>
<dbReference type="STRING" id="355243.SAMN03080615_02802"/>
<evidence type="ECO:0000313" key="6">
    <source>
        <dbReference type="EMBL" id="SEQ80308.1"/>
    </source>
</evidence>
<dbReference type="EMBL" id="FOGB01000008">
    <property type="protein sequence ID" value="SEQ80308.1"/>
    <property type="molecule type" value="Genomic_DNA"/>
</dbReference>
<dbReference type="OrthoDB" id="8437302at2"/>
<feature type="domain" description="HTH lysR-type" evidence="5">
    <location>
        <begin position="1"/>
        <end position="58"/>
    </location>
</feature>
<dbReference type="GO" id="GO:0043565">
    <property type="term" value="F:sequence-specific DNA binding"/>
    <property type="evidence" value="ECO:0007669"/>
    <property type="project" value="TreeGrafter"/>
</dbReference>
<dbReference type="PANTHER" id="PTHR30427:SF1">
    <property type="entry name" value="TRANSCRIPTIONAL ACTIVATOR PROTEIN LYSR"/>
    <property type="match status" value="1"/>
</dbReference>
<dbReference type="InterPro" id="IPR005119">
    <property type="entry name" value="LysR_subst-bd"/>
</dbReference>
<organism evidence="6 7">
    <name type="scientific">Amphritea atlantica</name>
    <dbReference type="NCBI Taxonomy" id="355243"/>
    <lineage>
        <taxon>Bacteria</taxon>
        <taxon>Pseudomonadati</taxon>
        <taxon>Pseudomonadota</taxon>
        <taxon>Gammaproteobacteria</taxon>
        <taxon>Oceanospirillales</taxon>
        <taxon>Oceanospirillaceae</taxon>
        <taxon>Amphritea</taxon>
    </lineage>
</organism>
<dbReference type="AlphaFoldDB" id="A0A1H9J0K8"/>
<dbReference type="InterPro" id="IPR036390">
    <property type="entry name" value="WH_DNA-bd_sf"/>
</dbReference>
<reference evidence="7" key="1">
    <citation type="submission" date="2016-10" db="EMBL/GenBank/DDBJ databases">
        <authorList>
            <person name="Varghese N."/>
            <person name="Submissions S."/>
        </authorList>
    </citation>
    <scope>NUCLEOTIDE SEQUENCE [LARGE SCALE GENOMIC DNA]</scope>
    <source>
        <strain evidence="7">DSM 18887</strain>
    </source>
</reference>
<dbReference type="Pfam" id="PF03466">
    <property type="entry name" value="LysR_substrate"/>
    <property type="match status" value="1"/>
</dbReference>
<dbReference type="InterPro" id="IPR036388">
    <property type="entry name" value="WH-like_DNA-bd_sf"/>
</dbReference>
<dbReference type="RefSeq" id="WP_091359432.1">
    <property type="nucleotide sequence ID" value="NZ_AP025284.1"/>
</dbReference>
<dbReference type="GO" id="GO:0003700">
    <property type="term" value="F:DNA-binding transcription factor activity"/>
    <property type="evidence" value="ECO:0007669"/>
    <property type="project" value="InterPro"/>
</dbReference>
<dbReference type="Pfam" id="PF00126">
    <property type="entry name" value="HTH_1"/>
    <property type="match status" value="1"/>
</dbReference>
<gene>
    <name evidence="6" type="ORF">SAMN03080615_02802</name>
</gene>
<dbReference type="SUPFAM" id="SSF53850">
    <property type="entry name" value="Periplasmic binding protein-like II"/>
    <property type="match status" value="1"/>
</dbReference>
<dbReference type="PRINTS" id="PR00039">
    <property type="entry name" value="HTHLYSR"/>
</dbReference>
<dbReference type="GO" id="GO:0010628">
    <property type="term" value="P:positive regulation of gene expression"/>
    <property type="evidence" value="ECO:0007669"/>
    <property type="project" value="TreeGrafter"/>
</dbReference>
<evidence type="ECO:0000256" key="4">
    <source>
        <dbReference type="ARBA" id="ARBA00023163"/>
    </source>
</evidence>
<dbReference type="FunFam" id="1.10.10.10:FF:000001">
    <property type="entry name" value="LysR family transcriptional regulator"/>
    <property type="match status" value="1"/>
</dbReference>
<proteinExistence type="inferred from homology"/>
<comment type="similarity">
    <text evidence="1">Belongs to the LysR transcriptional regulatory family.</text>
</comment>
<keyword evidence="4" id="KW-0804">Transcription</keyword>
<evidence type="ECO:0000256" key="1">
    <source>
        <dbReference type="ARBA" id="ARBA00009437"/>
    </source>
</evidence>
<evidence type="ECO:0000259" key="5">
    <source>
        <dbReference type="PROSITE" id="PS50931"/>
    </source>
</evidence>
<evidence type="ECO:0000313" key="7">
    <source>
        <dbReference type="Proteomes" id="UP000198749"/>
    </source>
</evidence>
<dbReference type="SUPFAM" id="SSF46785">
    <property type="entry name" value="Winged helix' DNA-binding domain"/>
    <property type="match status" value="1"/>
</dbReference>
<keyword evidence="7" id="KW-1185">Reference proteome</keyword>
<protein>
    <submittedName>
        <fullName evidence="6">DNA-binding transcriptional regulator, LysR family</fullName>
    </submittedName>
</protein>
<sequence length="306" mass="34308">MDIKKLRGFRAVVNSGSIATAAEWMHLSQSAMSRLISSLEDELHLQLFERRNRRVELTIEGAAFYSETERLLAGLDDIPRIVSDIKSAKSRRLRIVALQRVATSLVAPALARFSSTHPQQRFSVDIRHRADMERWIGSEYYDIGLCVSLPCEHPQIRSEKLYSSRIMAALPLNHPLAREKQVTAGQLADYPLIGLEQGQPPRRHSDEIFSNAGIDIEYTLETTSSVFAIQMVAKGMGIFITDAPGAANAHDGSYVLVPITPAYELTFAAIYPRSSSPSPMVGEIIFEFKHYIQQHFPSDQVWIPDN</sequence>
<dbReference type="InterPro" id="IPR000847">
    <property type="entry name" value="LysR_HTH_N"/>
</dbReference>
<evidence type="ECO:0000256" key="2">
    <source>
        <dbReference type="ARBA" id="ARBA00023015"/>
    </source>
</evidence>
<dbReference type="PROSITE" id="PS50931">
    <property type="entry name" value="HTH_LYSR"/>
    <property type="match status" value="1"/>
</dbReference>
<keyword evidence="3 6" id="KW-0238">DNA-binding</keyword>
<name>A0A1H9J0K8_9GAMM</name>
<accession>A0A1H9J0K8</accession>
<evidence type="ECO:0000256" key="3">
    <source>
        <dbReference type="ARBA" id="ARBA00023125"/>
    </source>
</evidence>
<dbReference type="Proteomes" id="UP000198749">
    <property type="component" value="Unassembled WGS sequence"/>
</dbReference>
<dbReference type="Gene3D" id="1.10.10.10">
    <property type="entry name" value="Winged helix-like DNA-binding domain superfamily/Winged helix DNA-binding domain"/>
    <property type="match status" value="1"/>
</dbReference>
<dbReference type="Gene3D" id="3.40.190.290">
    <property type="match status" value="1"/>
</dbReference>